<dbReference type="SMART" id="SM01266">
    <property type="entry name" value="Mac"/>
    <property type="match status" value="1"/>
</dbReference>
<protein>
    <recommendedName>
        <fullName evidence="5">Acetyltransferase</fullName>
        <ecNumber evidence="5">2.3.1.-</ecNumber>
    </recommendedName>
</protein>
<dbReference type="AlphaFoldDB" id="A0A1H0C0P0"/>
<evidence type="ECO:0000256" key="2">
    <source>
        <dbReference type="ARBA" id="ARBA00022679"/>
    </source>
</evidence>
<dbReference type="OrthoDB" id="9801697at2"/>
<dbReference type="SUPFAM" id="SSF51161">
    <property type="entry name" value="Trimeric LpxA-like enzymes"/>
    <property type="match status" value="1"/>
</dbReference>
<dbReference type="InterPro" id="IPR039369">
    <property type="entry name" value="LacA-like"/>
</dbReference>
<dbReference type="Pfam" id="PF12464">
    <property type="entry name" value="Mac"/>
    <property type="match status" value="1"/>
</dbReference>
<keyword evidence="2 5" id="KW-0808">Transferase</keyword>
<gene>
    <name evidence="7" type="ORF">SAMN05660299_02829</name>
</gene>
<dbReference type="RefSeq" id="WP_091653229.1">
    <property type="nucleotide sequence ID" value="NZ_FNHQ01000061.1"/>
</dbReference>
<evidence type="ECO:0000256" key="4">
    <source>
        <dbReference type="ARBA" id="ARBA00023315"/>
    </source>
</evidence>
<dbReference type="InterPro" id="IPR024688">
    <property type="entry name" value="Mac_dom"/>
</dbReference>
<dbReference type="InterPro" id="IPR018357">
    <property type="entry name" value="Hexapep_transf_CS"/>
</dbReference>
<dbReference type="CDD" id="cd03357">
    <property type="entry name" value="LbH_MAT_GAT"/>
    <property type="match status" value="1"/>
</dbReference>
<evidence type="ECO:0000259" key="6">
    <source>
        <dbReference type="SMART" id="SM01266"/>
    </source>
</evidence>
<reference evidence="7 8" key="1">
    <citation type="submission" date="2016-10" db="EMBL/GenBank/DDBJ databases">
        <authorList>
            <person name="de Groot N.N."/>
        </authorList>
    </citation>
    <scope>NUCLEOTIDE SEQUENCE [LARGE SCALE GENOMIC DNA]</scope>
    <source>
        <strain evidence="7 8">DSM 16981</strain>
    </source>
</reference>
<dbReference type="EMBL" id="FNHQ01000061">
    <property type="protein sequence ID" value="SDN51380.1"/>
    <property type="molecule type" value="Genomic_DNA"/>
</dbReference>
<organism evidence="7 8">
    <name type="scientific">Megasphaera paucivorans</name>
    <dbReference type="NCBI Taxonomy" id="349095"/>
    <lineage>
        <taxon>Bacteria</taxon>
        <taxon>Bacillati</taxon>
        <taxon>Bacillota</taxon>
        <taxon>Negativicutes</taxon>
        <taxon>Veillonellales</taxon>
        <taxon>Veillonellaceae</taxon>
        <taxon>Megasphaera</taxon>
    </lineage>
</organism>
<dbReference type="PANTHER" id="PTHR43017:SF1">
    <property type="entry name" value="ACETYLTRANSFERASE YJL218W-RELATED"/>
    <property type="match status" value="1"/>
</dbReference>
<evidence type="ECO:0000313" key="8">
    <source>
        <dbReference type="Proteomes" id="UP000199309"/>
    </source>
</evidence>
<evidence type="ECO:0000313" key="7">
    <source>
        <dbReference type="EMBL" id="SDN51380.1"/>
    </source>
</evidence>
<dbReference type="Gene3D" id="2.160.10.10">
    <property type="entry name" value="Hexapeptide repeat proteins"/>
    <property type="match status" value="1"/>
</dbReference>
<name>A0A1H0C0P0_9FIRM</name>
<dbReference type="PANTHER" id="PTHR43017">
    <property type="entry name" value="GALACTOSIDE O-ACETYLTRANSFERASE"/>
    <property type="match status" value="1"/>
</dbReference>
<dbReference type="InterPro" id="IPR001451">
    <property type="entry name" value="Hexapep"/>
</dbReference>
<evidence type="ECO:0000256" key="5">
    <source>
        <dbReference type="RuleBase" id="RU367021"/>
    </source>
</evidence>
<proteinExistence type="inferred from homology"/>
<accession>A0A1H0C0P0</accession>
<comment type="similarity">
    <text evidence="1 5">Belongs to the transferase hexapeptide repeat family.</text>
</comment>
<keyword evidence="3" id="KW-0677">Repeat</keyword>
<evidence type="ECO:0000256" key="3">
    <source>
        <dbReference type="ARBA" id="ARBA00022737"/>
    </source>
</evidence>
<dbReference type="Proteomes" id="UP000199309">
    <property type="component" value="Unassembled WGS sequence"/>
</dbReference>
<feature type="domain" description="Maltose/galactoside acetyltransferase" evidence="6">
    <location>
        <begin position="4"/>
        <end position="58"/>
    </location>
</feature>
<dbReference type="InterPro" id="IPR011004">
    <property type="entry name" value="Trimer_LpxA-like_sf"/>
</dbReference>
<sequence>MTEKERMLSGQLYKFPDSELNALLFRSRKLQRLIAECKEGEIDRKNSLYKQLLGCVGKKFWIGSPFYCDYGSNIYIGENFVANYDCIMLDVCPITIGNNVLLGPRVSIYTAMHPLDAAVRDTRVEYGKPVKIGDSVWIGGSTIINPGVTIGNRAVIGSGSVVTKDISDNVIAAGNPCRILRSLTEEDRLYWEGRLKIYESSKKNI</sequence>
<evidence type="ECO:0000256" key="1">
    <source>
        <dbReference type="ARBA" id="ARBA00007274"/>
    </source>
</evidence>
<keyword evidence="8" id="KW-1185">Reference proteome</keyword>
<dbReference type="GO" id="GO:0008870">
    <property type="term" value="F:galactoside O-acetyltransferase activity"/>
    <property type="evidence" value="ECO:0007669"/>
    <property type="project" value="TreeGrafter"/>
</dbReference>
<dbReference type="PROSITE" id="PS00101">
    <property type="entry name" value="HEXAPEP_TRANSFERASES"/>
    <property type="match status" value="1"/>
</dbReference>
<dbReference type="STRING" id="349095.SAMN05660299_02829"/>
<dbReference type="FunFam" id="2.160.10.10:FF:000008">
    <property type="entry name" value="Maltose O-acetyltransferase"/>
    <property type="match status" value="1"/>
</dbReference>
<dbReference type="EC" id="2.3.1.-" evidence="5"/>
<dbReference type="Pfam" id="PF00132">
    <property type="entry name" value="Hexapep"/>
    <property type="match status" value="1"/>
</dbReference>
<keyword evidence="4 5" id="KW-0012">Acyltransferase</keyword>